<organism evidence="1 2">
    <name type="scientific">Acetobacter ascendens</name>
    <dbReference type="NCBI Taxonomy" id="481146"/>
    <lineage>
        <taxon>Bacteria</taxon>
        <taxon>Pseudomonadati</taxon>
        <taxon>Pseudomonadota</taxon>
        <taxon>Alphaproteobacteria</taxon>
        <taxon>Acetobacterales</taxon>
        <taxon>Acetobacteraceae</taxon>
        <taxon>Acetobacter</taxon>
    </lineage>
</organism>
<sequence>MAYTNKTYANAVRDGMFNTDDVPAHVAHEIREYEAAIDQHCQIIMRMRRDEFSDRGFADTMINYSEEAISEMVCAVRELREKRKESIKSAALSHNDDMRKVAECAA</sequence>
<protein>
    <submittedName>
        <fullName evidence="1">Uncharacterized protein</fullName>
    </submittedName>
</protein>
<dbReference type="EMBL" id="CP015164">
    <property type="protein sequence ID" value="AOW47172.1"/>
    <property type="molecule type" value="Genomic_DNA"/>
</dbReference>
<proteinExistence type="predicted"/>
<gene>
    <name evidence="1" type="ORF">A4S02_10770</name>
</gene>
<dbReference type="RefSeq" id="WP_070323774.1">
    <property type="nucleotide sequence ID" value="NZ_CP015164.1"/>
</dbReference>
<evidence type="ECO:0000313" key="2">
    <source>
        <dbReference type="Proteomes" id="UP000175973"/>
    </source>
</evidence>
<dbReference type="Proteomes" id="UP000175973">
    <property type="component" value="Chromosome"/>
</dbReference>
<reference evidence="2" key="1">
    <citation type="submission" date="2016-04" db="EMBL/GenBank/DDBJ databases">
        <authorList>
            <person name="Jeon C.O."/>
            <person name="Cho G.Y."/>
            <person name="Jeong H.I."/>
            <person name="Kim K.H."/>
        </authorList>
    </citation>
    <scope>NUCLEOTIDE SEQUENCE [LARGE SCALE GENOMIC DNA]</scope>
    <source>
        <strain evidence="2">LMG 1590</strain>
    </source>
</reference>
<keyword evidence="2" id="KW-1185">Reference proteome</keyword>
<accession>A0A1D8QXW3</accession>
<dbReference type="AlphaFoldDB" id="A0A1D8QXW3"/>
<evidence type="ECO:0000313" key="1">
    <source>
        <dbReference type="EMBL" id="AOW47172.1"/>
    </source>
</evidence>
<name>A0A1D8QXW3_9PROT</name>
<dbReference type="KEGG" id="aasc:A4S02_10770"/>